<evidence type="ECO:0000313" key="12">
    <source>
        <dbReference type="Proteomes" id="UP000726737"/>
    </source>
</evidence>
<feature type="transmembrane region" description="Helical" evidence="9">
    <location>
        <begin position="255"/>
        <end position="274"/>
    </location>
</feature>
<dbReference type="PROSITE" id="PS50893">
    <property type="entry name" value="ABC_TRANSPORTER_2"/>
    <property type="match status" value="1"/>
</dbReference>
<accession>A0A9P6TW68</accession>
<keyword evidence="6 9" id="KW-1133">Transmembrane helix</keyword>
<feature type="region of interest" description="Disordered" evidence="8">
    <location>
        <begin position="36"/>
        <end position="64"/>
    </location>
</feature>
<dbReference type="InterPro" id="IPR043926">
    <property type="entry name" value="ABCG_dom"/>
</dbReference>
<dbReference type="GO" id="GO:0016020">
    <property type="term" value="C:membrane"/>
    <property type="evidence" value="ECO:0007669"/>
    <property type="project" value="UniProtKB-SubCell"/>
</dbReference>
<dbReference type="Proteomes" id="UP000726737">
    <property type="component" value="Unassembled WGS sequence"/>
</dbReference>
<dbReference type="InterPro" id="IPR003593">
    <property type="entry name" value="AAA+_ATPase"/>
</dbReference>
<dbReference type="AlphaFoldDB" id="A0A9P6TW68"/>
<evidence type="ECO:0000256" key="6">
    <source>
        <dbReference type="ARBA" id="ARBA00022989"/>
    </source>
</evidence>
<evidence type="ECO:0000256" key="3">
    <source>
        <dbReference type="ARBA" id="ARBA00022692"/>
    </source>
</evidence>
<keyword evidence="5" id="KW-0067">ATP-binding</keyword>
<gene>
    <name evidence="11" type="ORF">BG011_009546</name>
</gene>
<dbReference type="InterPro" id="IPR017871">
    <property type="entry name" value="ABC_transporter-like_CS"/>
</dbReference>
<evidence type="ECO:0000256" key="2">
    <source>
        <dbReference type="ARBA" id="ARBA00022448"/>
    </source>
</evidence>
<evidence type="ECO:0000256" key="4">
    <source>
        <dbReference type="ARBA" id="ARBA00022741"/>
    </source>
</evidence>
<keyword evidence="7 9" id="KW-0472">Membrane</keyword>
<evidence type="ECO:0000259" key="10">
    <source>
        <dbReference type="PROSITE" id="PS50893"/>
    </source>
</evidence>
<feature type="region of interest" description="Disordered" evidence="8">
    <location>
        <begin position="636"/>
        <end position="663"/>
    </location>
</feature>
<dbReference type="Gene3D" id="3.40.50.300">
    <property type="entry name" value="P-loop containing nucleotide triphosphate hydrolases"/>
    <property type="match status" value="1"/>
</dbReference>
<comment type="caution">
    <text evidence="11">The sequence shown here is derived from an EMBL/GenBank/DDBJ whole genome shotgun (WGS) entry which is preliminary data.</text>
</comment>
<dbReference type="OrthoDB" id="66620at2759"/>
<dbReference type="Pfam" id="PF00005">
    <property type="entry name" value="ABC_tran"/>
    <property type="match status" value="1"/>
</dbReference>
<keyword evidence="12" id="KW-1185">Reference proteome</keyword>
<dbReference type="GO" id="GO:0140359">
    <property type="term" value="F:ABC-type transporter activity"/>
    <property type="evidence" value="ECO:0007669"/>
    <property type="project" value="InterPro"/>
</dbReference>
<dbReference type="InterPro" id="IPR013525">
    <property type="entry name" value="ABC2_TM"/>
</dbReference>
<feature type="domain" description="ABC transporter" evidence="10">
    <location>
        <begin position="373"/>
        <end position="613"/>
    </location>
</feature>
<evidence type="ECO:0000313" key="11">
    <source>
        <dbReference type="EMBL" id="KAG0249173.1"/>
    </source>
</evidence>
<evidence type="ECO:0000256" key="5">
    <source>
        <dbReference type="ARBA" id="ARBA00022840"/>
    </source>
</evidence>
<keyword evidence="4" id="KW-0547">Nucleotide-binding</keyword>
<keyword evidence="3 9" id="KW-0812">Transmembrane</keyword>
<feature type="compositionally biased region" description="Basic and acidic residues" evidence="8">
    <location>
        <begin position="644"/>
        <end position="663"/>
    </location>
</feature>
<dbReference type="EMBL" id="JAAAJA010000861">
    <property type="protein sequence ID" value="KAG0249173.1"/>
    <property type="molecule type" value="Genomic_DNA"/>
</dbReference>
<evidence type="ECO:0000256" key="9">
    <source>
        <dbReference type="SAM" id="Phobius"/>
    </source>
</evidence>
<dbReference type="PANTHER" id="PTHR48041">
    <property type="entry name" value="ABC TRANSPORTER G FAMILY MEMBER 28"/>
    <property type="match status" value="1"/>
</dbReference>
<dbReference type="Pfam" id="PF19055">
    <property type="entry name" value="ABC2_membrane_7"/>
    <property type="match status" value="1"/>
</dbReference>
<dbReference type="InterPro" id="IPR050352">
    <property type="entry name" value="ABCG_transporters"/>
</dbReference>
<dbReference type="GO" id="GO:0016887">
    <property type="term" value="F:ATP hydrolysis activity"/>
    <property type="evidence" value="ECO:0007669"/>
    <property type="project" value="InterPro"/>
</dbReference>
<dbReference type="GO" id="GO:0005524">
    <property type="term" value="F:ATP binding"/>
    <property type="evidence" value="ECO:0007669"/>
    <property type="project" value="UniProtKB-KW"/>
</dbReference>
<sequence length="1061" mass="117923">MVVHSKLENEVESSAAVNIDMVPDITIQRDNEVDHLRKHKKDHPSHISHDQHVPEKQPQHQRRDQKALAQTSFDIKSIDVEKLKALAKTPLPAGLTFPKELSLEQLKHIIDEFHFNETRTDILTELPMDFEPDKSIFTFLYTINTFKDPTMDNLGCPVASTPLSPDDTASGLVWGCEAGHFCAVPNVSIPCLPGFYCPENTAQPALCCSGYLCSPDTKTIEICPAGYFCPMASTRAIPCNFLAFCPQGTTAVEKYGLGAILFALALMVMSVFAIKKRIFRAQRLRYRQRLRELGDNSHDLESERQQMKEVAQTAQSVILEDEKKRQSETQARGLEAGLDFAASQRSLVLQAVAKRGMNVSEMNLPKAERSFDIRFESLGLTLPTGVNIIKNISGRLITGRTCAVMGPSGAGKTTFLSILAGKVAKTEGSIKVNGKEQTLSLWKKLIGFVPQEDVMLSDLSVREILMHSARMRQPVHMSHNEKRLKVLEVIQFLGLGHIMDNPIGDVETRGISGGERKRVNIGMELVASPSILFLDEPTSGLDSATSLEVCKLLKQIAQDQSLMVAAVVHSPSPHAFNQFDDLLLLGSGGRVVYSGPRDEAAQYFESIGYPVPDDENPADFFISLAAGRVDKVPLHSGYEFQDNDSDRVGYESQEKSKPKSPRDRTWELFQEWELHCQNKALAKTLEKHAIRESDTMTTVRLSNDGSNHGSPGKHEELQQDQDCRVSTMALHQPSTPSSPTYSVPISNLAGSSADTRDEAAIIKSQRQGWWISFRMSVISTWADAMYWVKDVAGETAHWLWSIKCKFTREKDPVRETPSFGSVFLLCFKRACLQNYRSQMGFVSDQSLHLACGLCVSFASKDMMYIPRQPAEICAMAPPAIQLSCATPVDDIRYVGMFMALGVFFAGINVGASTFGDEKGKSLNSVFWRDTSAGMPTLPYYLAKILADVPRMIVAAFMYTGAFIFFFAYRQQLSSLFLVILLLYINAFAMGYFVSAVFSRSMFGLAGTGMSLSWALVLSGTAPHLYKVMNSRGYATVRWVWNVSAPRWGVEAFYLKEMGSRM</sequence>
<dbReference type="InterPro" id="IPR027417">
    <property type="entry name" value="P-loop_NTPase"/>
</dbReference>
<feature type="compositionally biased region" description="Polar residues" evidence="8">
    <location>
        <begin position="695"/>
        <end position="709"/>
    </location>
</feature>
<dbReference type="InterPro" id="IPR003439">
    <property type="entry name" value="ABC_transporter-like_ATP-bd"/>
</dbReference>
<feature type="compositionally biased region" description="Basic and acidic residues" evidence="8">
    <location>
        <begin position="44"/>
        <end position="64"/>
    </location>
</feature>
<keyword evidence="2" id="KW-0813">Transport</keyword>
<evidence type="ECO:0000256" key="7">
    <source>
        <dbReference type="ARBA" id="ARBA00023136"/>
    </source>
</evidence>
<name>A0A9P6TW68_9FUNG</name>
<reference evidence="11" key="1">
    <citation type="journal article" date="2020" name="Fungal Divers.">
        <title>Resolving the Mortierellaceae phylogeny through synthesis of multi-gene phylogenetics and phylogenomics.</title>
        <authorList>
            <person name="Vandepol N."/>
            <person name="Liber J."/>
            <person name="Desiro A."/>
            <person name="Na H."/>
            <person name="Kennedy M."/>
            <person name="Barry K."/>
            <person name="Grigoriev I.V."/>
            <person name="Miller A.N."/>
            <person name="O'Donnell K."/>
            <person name="Stajich J.E."/>
            <person name="Bonito G."/>
        </authorList>
    </citation>
    <scope>NUCLEOTIDE SEQUENCE</scope>
    <source>
        <strain evidence="11">KOD948</strain>
    </source>
</reference>
<dbReference type="SUPFAM" id="SSF52540">
    <property type="entry name" value="P-loop containing nucleoside triphosphate hydrolases"/>
    <property type="match status" value="1"/>
</dbReference>
<feature type="transmembrane region" description="Helical" evidence="9">
    <location>
        <begin position="948"/>
        <end position="968"/>
    </location>
</feature>
<feature type="transmembrane region" description="Helical" evidence="9">
    <location>
        <begin position="975"/>
        <end position="994"/>
    </location>
</feature>
<dbReference type="PROSITE" id="PS00211">
    <property type="entry name" value="ABC_TRANSPORTER_1"/>
    <property type="match status" value="1"/>
</dbReference>
<feature type="region of interest" description="Disordered" evidence="8">
    <location>
        <begin position="694"/>
        <end position="720"/>
    </location>
</feature>
<evidence type="ECO:0000256" key="1">
    <source>
        <dbReference type="ARBA" id="ARBA00004141"/>
    </source>
</evidence>
<feature type="transmembrane region" description="Helical" evidence="9">
    <location>
        <begin position="893"/>
        <end position="914"/>
    </location>
</feature>
<protein>
    <recommendedName>
        <fullName evidence="10">ABC transporter domain-containing protein</fullName>
    </recommendedName>
</protein>
<dbReference type="PANTHER" id="PTHR48041:SF91">
    <property type="entry name" value="ABC TRANSPORTER G FAMILY MEMBER 28"/>
    <property type="match status" value="1"/>
</dbReference>
<comment type="subcellular location">
    <subcellularLocation>
        <location evidence="1">Membrane</location>
        <topology evidence="1">Multi-pass membrane protein</topology>
    </subcellularLocation>
</comment>
<feature type="transmembrane region" description="Helical" evidence="9">
    <location>
        <begin position="1000"/>
        <end position="1021"/>
    </location>
</feature>
<dbReference type="FunFam" id="3.40.50.300:FF:000367">
    <property type="entry name" value="ABC transporter G family member 24"/>
    <property type="match status" value="1"/>
</dbReference>
<organism evidence="11 12">
    <name type="scientific">Mortierella polycephala</name>
    <dbReference type="NCBI Taxonomy" id="41804"/>
    <lineage>
        <taxon>Eukaryota</taxon>
        <taxon>Fungi</taxon>
        <taxon>Fungi incertae sedis</taxon>
        <taxon>Mucoromycota</taxon>
        <taxon>Mortierellomycotina</taxon>
        <taxon>Mortierellomycetes</taxon>
        <taxon>Mortierellales</taxon>
        <taxon>Mortierellaceae</taxon>
        <taxon>Mortierella</taxon>
    </lineage>
</organism>
<proteinExistence type="predicted"/>
<evidence type="ECO:0000256" key="8">
    <source>
        <dbReference type="SAM" id="MobiDB-lite"/>
    </source>
</evidence>
<dbReference type="SMART" id="SM00382">
    <property type="entry name" value="AAA"/>
    <property type="match status" value="1"/>
</dbReference>
<dbReference type="Pfam" id="PF01061">
    <property type="entry name" value="ABC2_membrane"/>
    <property type="match status" value="1"/>
</dbReference>